<feature type="region of interest" description="Disordered" evidence="1">
    <location>
        <begin position="24"/>
        <end position="106"/>
    </location>
</feature>
<gene>
    <name evidence="3" type="ORF">BN10_480010</name>
</gene>
<evidence type="ECO:0000256" key="2">
    <source>
        <dbReference type="SAM" id="Phobius"/>
    </source>
</evidence>
<dbReference type="HOGENOM" id="CLU_976383_0_0_11"/>
<keyword evidence="4" id="KW-1185">Reference proteome</keyword>
<dbReference type="EMBL" id="CAIZ01000117">
    <property type="protein sequence ID" value="CCH70011.1"/>
    <property type="molecule type" value="Genomic_DNA"/>
</dbReference>
<sequence>MQCPTCEQPVAVWAAFCPHCGAAQRPEGESVQATDSSQGPAEPEGSLTDELFAAGPSSSEVPPAWEPPAQQPPEWQPPAQTQALPMPASAATPAYTSGQPGPQEWHTAYEPEERRGGAGRWLVVIAAAAVVLAVVFAAWSLFRTDEGASNASSGQTTTSPRPTTSSTASGQQSPSATSPSASASPSASTPSASTSAGPAPEGSIACGSVGAGPATGVFAADQNTSCPFALAVQKAYAAAPTAGGDVEISATSPVTNKAYTLRCTGTALVTCTADSGATVYLVQQG</sequence>
<dbReference type="AlphaFoldDB" id="N0E2K0"/>
<comment type="caution">
    <text evidence="3">The sequence shown here is derived from an EMBL/GenBank/DDBJ whole genome shotgun (WGS) entry which is preliminary data.</text>
</comment>
<feature type="region of interest" description="Disordered" evidence="1">
    <location>
        <begin position="146"/>
        <end position="201"/>
    </location>
</feature>
<organism evidence="3 4">
    <name type="scientific">Phycicoccus elongatus Lp2</name>
    <dbReference type="NCBI Taxonomy" id="1193181"/>
    <lineage>
        <taxon>Bacteria</taxon>
        <taxon>Bacillati</taxon>
        <taxon>Actinomycetota</taxon>
        <taxon>Actinomycetes</taxon>
        <taxon>Micrococcales</taxon>
        <taxon>Intrasporangiaceae</taxon>
        <taxon>Phycicoccus</taxon>
    </lineage>
</organism>
<evidence type="ECO:0000256" key="1">
    <source>
        <dbReference type="SAM" id="MobiDB-lite"/>
    </source>
</evidence>
<keyword evidence="2" id="KW-0812">Transmembrane</keyword>
<feature type="transmembrane region" description="Helical" evidence="2">
    <location>
        <begin position="121"/>
        <end position="142"/>
    </location>
</feature>
<dbReference type="Proteomes" id="UP000013167">
    <property type="component" value="Unassembled WGS sequence"/>
</dbReference>
<dbReference type="OrthoDB" id="4843179at2"/>
<feature type="compositionally biased region" description="Pro residues" evidence="1">
    <location>
        <begin position="64"/>
        <end position="76"/>
    </location>
</feature>
<name>N0E2K0_9MICO</name>
<reference evidence="3 4" key="1">
    <citation type="journal article" date="2013" name="ISME J.">
        <title>A metabolic model for members of the genus Tetrasphaera involved in enhanced biological phosphorus removal.</title>
        <authorList>
            <person name="Kristiansen R."/>
            <person name="Nguyen H.T.T."/>
            <person name="Saunders A.M."/>
            <person name="Nielsen J.L."/>
            <person name="Wimmer R."/>
            <person name="Le V.Q."/>
            <person name="McIlroy S.J."/>
            <person name="Petrovski S."/>
            <person name="Seviour R.J."/>
            <person name="Calteau A."/>
            <person name="Nielsen K.L."/>
            <person name="Nielsen P.H."/>
        </authorList>
    </citation>
    <scope>NUCLEOTIDE SEQUENCE [LARGE SCALE GENOMIC DNA]</scope>
    <source>
        <strain evidence="3 4">Lp2</strain>
    </source>
</reference>
<dbReference type="RefSeq" id="WP_010849887.1">
    <property type="nucleotide sequence ID" value="NZ_HF570956.1"/>
</dbReference>
<accession>N0E2K0</accession>
<feature type="compositionally biased region" description="Low complexity" evidence="1">
    <location>
        <begin position="152"/>
        <end position="200"/>
    </location>
</feature>
<evidence type="ECO:0000313" key="4">
    <source>
        <dbReference type="Proteomes" id="UP000013167"/>
    </source>
</evidence>
<dbReference type="eggNOG" id="ENOG502ZDFS">
    <property type="taxonomic scope" value="Bacteria"/>
</dbReference>
<dbReference type="STRING" id="1193181.BN10_480010"/>
<protein>
    <recommendedName>
        <fullName evidence="5">Zinc-ribbon domain-containing protein</fullName>
    </recommendedName>
</protein>
<evidence type="ECO:0000313" key="3">
    <source>
        <dbReference type="EMBL" id="CCH70011.1"/>
    </source>
</evidence>
<evidence type="ECO:0008006" key="5">
    <source>
        <dbReference type="Google" id="ProtNLM"/>
    </source>
</evidence>
<proteinExistence type="predicted"/>
<keyword evidence="2" id="KW-1133">Transmembrane helix</keyword>
<keyword evidence="2" id="KW-0472">Membrane</keyword>